<dbReference type="CDD" id="cd03443">
    <property type="entry name" value="PaaI_thioesterase"/>
    <property type="match status" value="1"/>
</dbReference>
<dbReference type="InterPro" id="IPR039298">
    <property type="entry name" value="ACOT13"/>
</dbReference>
<dbReference type="NCBIfam" id="TIGR00369">
    <property type="entry name" value="unchar_dom_1"/>
    <property type="match status" value="1"/>
</dbReference>
<dbReference type="PANTHER" id="PTHR21660:SF1">
    <property type="entry name" value="ACYL-COENZYME A THIOESTERASE 13"/>
    <property type="match status" value="1"/>
</dbReference>
<reference evidence="4 5" key="1">
    <citation type="submission" date="2019-05" db="EMBL/GenBank/DDBJ databases">
        <title>Draft genome sequence of Nonomuraea zeae DSM 100528.</title>
        <authorList>
            <person name="Saricaoglu S."/>
            <person name="Isik K."/>
        </authorList>
    </citation>
    <scope>NUCLEOTIDE SEQUENCE [LARGE SCALE GENOMIC DNA]</scope>
    <source>
        <strain evidence="4 5">DSM 100528</strain>
    </source>
</reference>
<dbReference type="Proteomes" id="UP000306628">
    <property type="component" value="Unassembled WGS sequence"/>
</dbReference>
<sequence length="146" mass="15507">MDMQTRQGPFWDVCAGRVPPPPAAETLGWELLSVDPDQGTIEVAFQASERFANPMGVVQGGFLAAMLDDTLGPALVATLPDGQFAPTLDLHVQFLRPARPGRLVGRGKVVRRGSQVCFMSGELLGPDGEPVAVATATAQIQTVKPR</sequence>
<dbReference type="RefSeq" id="WP_138693002.1">
    <property type="nucleotide sequence ID" value="NZ_JBHSAZ010000012.1"/>
</dbReference>
<proteinExistence type="inferred from homology"/>
<dbReference type="GO" id="GO:0047617">
    <property type="term" value="F:fatty acyl-CoA hydrolase activity"/>
    <property type="evidence" value="ECO:0007669"/>
    <property type="project" value="InterPro"/>
</dbReference>
<keyword evidence="2" id="KW-0378">Hydrolase</keyword>
<accession>A0A5S4GBL8</accession>
<evidence type="ECO:0000256" key="2">
    <source>
        <dbReference type="ARBA" id="ARBA00022801"/>
    </source>
</evidence>
<comment type="similarity">
    <text evidence="1">Belongs to the thioesterase PaaI family.</text>
</comment>
<keyword evidence="5" id="KW-1185">Reference proteome</keyword>
<dbReference type="EMBL" id="VCKX01000101">
    <property type="protein sequence ID" value="TMR30415.1"/>
    <property type="molecule type" value="Genomic_DNA"/>
</dbReference>
<dbReference type="Pfam" id="PF03061">
    <property type="entry name" value="4HBT"/>
    <property type="match status" value="1"/>
</dbReference>
<dbReference type="SUPFAM" id="SSF54637">
    <property type="entry name" value="Thioesterase/thiol ester dehydrase-isomerase"/>
    <property type="match status" value="1"/>
</dbReference>
<evidence type="ECO:0000259" key="3">
    <source>
        <dbReference type="Pfam" id="PF03061"/>
    </source>
</evidence>
<dbReference type="InterPro" id="IPR006683">
    <property type="entry name" value="Thioestr_dom"/>
</dbReference>
<evidence type="ECO:0000256" key="1">
    <source>
        <dbReference type="ARBA" id="ARBA00008324"/>
    </source>
</evidence>
<organism evidence="4 5">
    <name type="scientific">Nonomuraea zeae</name>
    <dbReference type="NCBI Taxonomy" id="1642303"/>
    <lineage>
        <taxon>Bacteria</taxon>
        <taxon>Bacillati</taxon>
        <taxon>Actinomycetota</taxon>
        <taxon>Actinomycetes</taxon>
        <taxon>Streptosporangiales</taxon>
        <taxon>Streptosporangiaceae</taxon>
        <taxon>Nonomuraea</taxon>
    </lineage>
</organism>
<gene>
    <name evidence="4" type="ORF">ETD85_29200</name>
</gene>
<evidence type="ECO:0000313" key="5">
    <source>
        <dbReference type="Proteomes" id="UP000306628"/>
    </source>
</evidence>
<dbReference type="PANTHER" id="PTHR21660">
    <property type="entry name" value="THIOESTERASE SUPERFAMILY MEMBER-RELATED"/>
    <property type="match status" value="1"/>
</dbReference>
<protein>
    <submittedName>
        <fullName evidence="4">PaaI family thioesterase</fullName>
    </submittedName>
</protein>
<dbReference type="InterPro" id="IPR029069">
    <property type="entry name" value="HotDog_dom_sf"/>
</dbReference>
<dbReference type="AlphaFoldDB" id="A0A5S4GBL8"/>
<dbReference type="InterPro" id="IPR003736">
    <property type="entry name" value="PAAI_dom"/>
</dbReference>
<dbReference type="OrthoDB" id="9813282at2"/>
<evidence type="ECO:0000313" key="4">
    <source>
        <dbReference type="EMBL" id="TMR30415.1"/>
    </source>
</evidence>
<comment type="caution">
    <text evidence="4">The sequence shown here is derived from an EMBL/GenBank/DDBJ whole genome shotgun (WGS) entry which is preliminary data.</text>
</comment>
<feature type="domain" description="Thioesterase" evidence="3">
    <location>
        <begin position="55"/>
        <end position="128"/>
    </location>
</feature>
<name>A0A5S4GBL8_9ACTN</name>
<dbReference type="Gene3D" id="3.10.129.10">
    <property type="entry name" value="Hotdog Thioesterase"/>
    <property type="match status" value="1"/>
</dbReference>